<evidence type="ECO:0000256" key="1">
    <source>
        <dbReference type="SAM" id="MobiDB-lite"/>
    </source>
</evidence>
<name>A0A8S5L973_9CAUD</name>
<dbReference type="Pfam" id="PF10123">
    <property type="entry name" value="Mu-like_Pro"/>
    <property type="match status" value="1"/>
</dbReference>
<evidence type="ECO:0008006" key="3">
    <source>
        <dbReference type="Google" id="ProtNLM"/>
    </source>
</evidence>
<proteinExistence type="predicted"/>
<evidence type="ECO:0000313" key="2">
    <source>
        <dbReference type="EMBL" id="DAD66322.1"/>
    </source>
</evidence>
<dbReference type="InterPro" id="IPR012106">
    <property type="entry name" value="Phage_Mu_Gp1"/>
</dbReference>
<accession>A0A8S5L973</accession>
<dbReference type="EMBL" id="BK014658">
    <property type="protein sequence ID" value="DAD66322.1"/>
    <property type="molecule type" value="Genomic_DNA"/>
</dbReference>
<reference evidence="2" key="1">
    <citation type="journal article" date="2021" name="Proc. Natl. Acad. Sci. U.S.A.">
        <title>A Catalog of Tens of Thousands of Viruses from Human Metagenomes Reveals Hidden Associations with Chronic Diseases.</title>
        <authorList>
            <person name="Tisza M.J."/>
            <person name="Buck C.B."/>
        </authorList>
    </citation>
    <scope>NUCLEOTIDE SEQUENCE</scope>
    <source>
        <strain evidence="2">CtuYn2</strain>
    </source>
</reference>
<protein>
    <recommendedName>
        <fullName evidence="3">Mu-like prophage I protein</fullName>
    </recommendedName>
</protein>
<sequence length="264" mass="28618">MRQGINSVLELNFKQDEKVKVSPVGEVIGLDGRAFRIDGAALIASIEKNALDIALDENHSFGAALGWFDKDSFELRDGGIYASLSLNKTGEELIGSRAYRYLSPVFDMGENRRVIGLDSVGLVNRPNLLNNAINSKGEEEMDKEISELSAKIDALGKQIEELNANFAEREKAEEAKKEEGAPDANAKKDGAPDKKEDANAKESNAIVEKIAALDGQVQKLSSLLGAFFGKKELQKNSASSLSDEQKKVASLLGLSDEEYIKGAK</sequence>
<organism evidence="2">
    <name type="scientific">Myoviridae sp. ctuYn2</name>
    <dbReference type="NCBI Taxonomy" id="2823533"/>
    <lineage>
        <taxon>Viruses</taxon>
        <taxon>Duplodnaviria</taxon>
        <taxon>Heunggongvirae</taxon>
        <taxon>Uroviricota</taxon>
        <taxon>Caudoviricetes</taxon>
    </lineage>
</organism>
<feature type="compositionally biased region" description="Basic and acidic residues" evidence="1">
    <location>
        <begin position="170"/>
        <end position="200"/>
    </location>
</feature>
<feature type="region of interest" description="Disordered" evidence="1">
    <location>
        <begin position="170"/>
        <end position="202"/>
    </location>
</feature>